<reference evidence="2" key="2">
    <citation type="submission" date="2013-04" db="EMBL/GenBank/DDBJ databases">
        <title>Genomic mechanisms accounting for the adaptation to parasitism in nematode-trapping fungi.</title>
        <authorList>
            <person name="Ahren D.G."/>
        </authorList>
    </citation>
    <scope>NUCLEOTIDE SEQUENCE [LARGE SCALE GENOMIC DNA]</scope>
    <source>
        <strain evidence="2">CBS 200.50</strain>
    </source>
</reference>
<gene>
    <name evidence="1" type="ORF">H072_505</name>
</gene>
<proteinExistence type="predicted"/>
<reference evidence="1 2" key="1">
    <citation type="journal article" date="2013" name="PLoS Genet.">
        <title>Genomic mechanisms accounting for the adaptation to parasitism in nematode-trapping fungi.</title>
        <authorList>
            <person name="Meerupati T."/>
            <person name="Andersson K.M."/>
            <person name="Friman E."/>
            <person name="Kumar D."/>
            <person name="Tunlid A."/>
            <person name="Ahren D."/>
        </authorList>
    </citation>
    <scope>NUCLEOTIDE SEQUENCE [LARGE SCALE GENOMIC DNA]</scope>
    <source>
        <strain evidence="1 2">CBS 200.50</strain>
    </source>
</reference>
<dbReference type="HOGENOM" id="CLU_1570591_0_0_1"/>
<sequence>MASEIPDLAETQDAIIKELSAKKPAPCGGIVEHAVQTNSSFHGAYFEIQNLTQVPWKYDSQYRSNCEWHKLGGGSYESPPDVVFQGDKFIFHAWDPHNFNEMLGWVKYTGQLDGKYYAVKFHWDLEKDHKNVYQIEFDDITSKTFRFDLVSEELDSWDGTIYGIINYKYG</sequence>
<dbReference type="AlphaFoldDB" id="S8C166"/>
<comment type="caution">
    <text evidence="1">The sequence shown here is derived from an EMBL/GenBank/DDBJ whole genome shotgun (WGS) entry which is preliminary data.</text>
</comment>
<protein>
    <submittedName>
        <fullName evidence="1">Uncharacterized protein</fullName>
    </submittedName>
</protein>
<name>S8C166_DACHA</name>
<evidence type="ECO:0000313" key="1">
    <source>
        <dbReference type="EMBL" id="EPS45483.1"/>
    </source>
</evidence>
<dbReference type="EMBL" id="AQGS01000014">
    <property type="protein sequence ID" value="EPS45483.1"/>
    <property type="molecule type" value="Genomic_DNA"/>
</dbReference>
<evidence type="ECO:0000313" key="2">
    <source>
        <dbReference type="Proteomes" id="UP000015100"/>
    </source>
</evidence>
<keyword evidence="2" id="KW-1185">Reference proteome</keyword>
<accession>S8C166</accession>
<dbReference type="Proteomes" id="UP000015100">
    <property type="component" value="Unassembled WGS sequence"/>
</dbReference>
<organism evidence="1 2">
    <name type="scientific">Dactylellina haptotyla (strain CBS 200.50)</name>
    <name type="common">Nematode-trapping fungus</name>
    <name type="synonym">Monacrosporium haptotylum</name>
    <dbReference type="NCBI Taxonomy" id="1284197"/>
    <lineage>
        <taxon>Eukaryota</taxon>
        <taxon>Fungi</taxon>
        <taxon>Dikarya</taxon>
        <taxon>Ascomycota</taxon>
        <taxon>Pezizomycotina</taxon>
        <taxon>Orbiliomycetes</taxon>
        <taxon>Orbiliales</taxon>
        <taxon>Orbiliaceae</taxon>
        <taxon>Dactylellina</taxon>
    </lineage>
</organism>